<accession>A0ABR9TRI4</accession>
<keyword evidence="4" id="KW-1185">Reference proteome</keyword>
<gene>
    <name evidence="3" type="ORF">C4F50_23890</name>
</gene>
<dbReference type="EMBL" id="PRDM01000006">
    <property type="protein sequence ID" value="MBE8727970.1"/>
    <property type="molecule type" value="Genomic_DNA"/>
</dbReference>
<keyword evidence="1" id="KW-1188">Viral release from host cell</keyword>
<sequence>MELLEHQAEFIESNFIHTGIVGGFRSGKSQAGAIKTCLKKLAYPGIDVAYYLPTYGLIKDIAYPKFEKLLSDFGVQYVLNKTDHEFITQFGKIILRSMDNPDTIIGYEVGYSLIDEADILSTTHMKDVFIKVVARLSVPLPDGASNSLDFVSTPEGFKFLYDFFVKNPHENKKLIKAQTKNNPFISESYISTLMMSYTEEQLEAYLNGEFVNLTSGTVYRNFNRVANHSNRTIQSNDILHIGMDFNITKMNAVVHVIDGTKKTAVAEIVNAYDTPEMCGLIKEKFPNHSIVIYPDASGDNRKSSGKSDIQILKDNKFVVRKLSKNPFVKDRVNAVNIGFKPAKGEPTYYVNTNTCPVYTEALEQQAYKNGEPDKTTGFDHINEAGGYFAYYQTNKVQGSWGTSKLA</sequence>
<protein>
    <submittedName>
        <fullName evidence="3">Terminase</fullName>
    </submittedName>
</protein>
<dbReference type="Gene3D" id="3.40.50.300">
    <property type="entry name" value="P-loop containing nucleotide triphosphate hydrolases"/>
    <property type="match status" value="1"/>
</dbReference>
<dbReference type="RefSeq" id="WP_194141090.1">
    <property type="nucleotide sequence ID" value="NZ_PRDM01000006.1"/>
</dbReference>
<dbReference type="InterPro" id="IPR035421">
    <property type="entry name" value="Terminase_6C"/>
</dbReference>
<comment type="caution">
    <text evidence="3">The sequence shown here is derived from an EMBL/GenBank/DDBJ whole genome shotgun (WGS) entry which is preliminary data.</text>
</comment>
<evidence type="ECO:0000256" key="1">
    <source>
        <dbReference type="ARBA" id="ARBA00022612"/>
    </source>
</evidence>
<proteinExistence type="predicted"/>
<reference evidence="3 4" key="1">
    <citation type="submission" date="2018-07" db="EMBL/GenBank/DDBJ databases">
        <title>Genome assembly of strain KB82.</title>
        <authorList>
            <person name="Kukolya J."/>
            <person name="Horvath B."/>
            <person name="Nagy I."/>
            <person name="Toth A."/>
        </authorList>
    </citation>
    <scope>NUCLEOTIDE SEQUENCE [LARGE SCALE GENOMIC DNA]</scope>
    <source>
        <strain evidence="3 4">Kb82</strain>
    </source>
</reference>
<evidence type="ECO:0000313" key="4">
    <source>
        <dbReference type="Proteomes" id="UP000640614"/>
    </source>
</evidence>
<dbReference type="Gene3D" id="3.30.420.280">
    <property type="match status" value="1"/>
</dbReference>
<name>A0ABR9TRI4_9FLAO</name>
<evidence type="ECO:0000313" key="3">
    <source>
        <dbReference type="EMBL" id="MBE8727970.1"/>
    </source>
</evidence>
<feature type="domain" description="Terminase large subunit gp17-like C-terminal" evidence="2">
    <location>
        <begin position="241"/>
        <end position="387"/>
    </location>
</feature>
<organism evidence="3 4">
    <name type="scientific">Flavobacterium hungaricum</name>
    <dbReference type="NCBI Taxonomy" id="2082725"/>
    <lineage>
        <taxon>Bacteria</taxon>
        <taxon>Pseudomonadati</taxon>
        <taxon>Bacteroidota</taxon>
        <taxon>Flavobacteriia</taxon>
        <taxon>Flavobacteriales</taxon>
        <taxon>Flavobacteriaceae</taxon>
        <taxon>Flavobacterium</taxon>
    </lineage>
</organism>
<dbReference type="Proteomes" id="UP000640614">
    <property type="component" value="Unassembled WGS sequence"/>
</dbReference>
<dbReference type="Pfam" id="PF03237">
    <property type="entry name" value="Terminase_6N"/>
    <property type="match status" value="1"/>
</dbReference>
<dbReference type="InterPro" id="IPR027417">
    <property type="entry name" value="P-loop_NTPase"/>
</dbReference>
<dbReference type="Pfam" id="PF17289">
    <property type="entry name" value="Terminase_6C"/>
    <property type="match status" value="1"/>
</dbReference>
<evidence type="ECO:0000259" key="2">
    <source>
        <dbReference type="Pfam" id="PF17289"/>
    </source>
</evidence>